<dbReference type="HOGENOM" id="CLU_1225138_0_0_1"/>
<sequence>MHHVKQNRRERGEGLLMERGSTTAYRKESIAPGKAKLNAITILVNREKPQREGSEKGPNCEERIEYGGWNMNGFVHSPVSSPRTHSKTSDTAGEKRPMKSLEVSGMKIPIRPDRSSRKIRTMAQSKGPEKRLQAIREGEQKEPERLRVAITSISCSICISDECQIADYHGRHPGSFSMPPTHLPRTSLLFPLGKCSYAASNPKRLDVHCKGITFSSQEHVTDTSKK</sequence>
<feature type="region of interest" description="Disordered" evidence="1">
    <location>
        <begin position="77"/>
        <end position="97"/>
    </location>
</feature>
<dbReference type="Proteomes" id="UP000019376">
    <property type="component" value="Unassembled WGS sequence"/>
</dbReference>
<evidence type="ECO:0000313" key="3">
    <source>
        <dbReference type="Proteomes" id="UP000019376"/>
    </source>
</evidence>
<dbReference type="EMBL" id="KB644408">
    <property type="protein sequence ID" value="EPS26096.1"/>
    <property type="molecule type" value="Genomic_DNA"/>
</dbReference>
<protein>
    <submittedName>
        <fullName evidence="2">Uncharacterized protein</fullName>
    </submittedName>
</protein>
<gene>
    <name evidence="2" type="ORF">PDE_01032</name>
</gene>
<accession>S7ZBM9</accession>
<dbReference type="AlphaFoldDB" id="S7ZBM9"/>
<feature type="region of interest" description="Disordered" evidence="1">
    <location>
        <begin position="1"/>
        <end position="28"/>
    </location>
</feature>
<organism evidence="2 3">
    <name type="scientific">Penicillium oxalicum (strain 114-2 / CGMCC 5302)</name>
    <name type="common">Penicillium decumbens</name>
    <dbReference type="NCBI Taxonomy" id="933388"/>
    <lineage>
        <taxon>Eukaryota</taxon>
        <taxon>Fungi</taxon>
        <taxon>Dikarya</taxon>
        <taxon>Ascomycota</taxon>
        <taxon>Pezizomycotina</taxon>
        <taxon>Eurotiomycetes</taxon>
        <taxon>Eurotiomycetidae</taxon>
        <taxon>Eurotiales</taxon>
        <taxon>Aspergillaceae</taxon>
        <taxon>Penicillium</taxon>
    </lineage>
</organism>
<evidence type="ECO:0000256" key="1">
    <source>
        <dbReference type="SAM" id="MobiDB-lite"/>
    </source>
</evidence>
<reference evidence="2 3" key="1">
    <citation type="journal article" date="2013" name="PLoS ONE">
        <title>Genomic and secretomic analyses reveal unique features of the lignocellulolytic enzyme system of Penicillium decumbens.</title>
        <authorList>
            <person name="Liu G."/>
            <person name="Zhang L."/>
            <person name="Wei X."/>
            <person name="Zou G."/>
            <person name="Qin Y."/>
            <person name="Ma L."/>
            <person name="Li J."/>
            <person name="Zheng H."/>
            <person name="Wang S."/>
            <person name="Wang C."/>
            <person name="Xun L."/>
            <person name="Zhao G.-P."/>
            <person name="Zhou Z."/>
            <person name="Qu Y."/>
        </authorList>
    </citation>
    <scope>NUCLEOTIDE SEQUENCE [LARGE SCALE GENOMIC DNA]</scope>
    <source>
        <strain evidence="3">114-2 / CGMCC 5302</strain>
    </source>
</reference>
<keyword evidence="3" id="KW-1185">Reference proteome</keyword>
<proteinExistence type="predicted"/>
<name>S7ZBM9_PENO1</name>
<evidence type="ECO:0000313" key="2">
    <source>
        <dbReference type="EMBL" id="EPS26096.1"/>
    </source>
</evidence>